<sequence length="147" mass="16539">MKARHILLACGVFCGTLLLLLSYGGTGPMESEFLQKVAVAIAPTLVTLFGSMFGEILRQQREAERRRVDEHNAEAASREAERAALRALLRNELVRMHREWVEERGYITLEALDYARQTYEAYHAIGGNGTGTKLFEDMEALPIKEGR</sequence>
<gene>
    <name evidence="3" type="ORF">SAMN02910314_01903</name>
</gene>
<accession>A0A1H8UCG1</accession>
<evidence type="ECO:0000313" key="4">
    <source>
        <dbReference type="Proteomes" id="UP000182975"/>
    </source>
</evidence>
<keyword evidence="1" id="KW-0175">Coiled coil</keyword>
<dbReference type="EMBL" id="FOEC01000018">
    <property type="protein sequence ID" value="SEP00909.1"/>
    <property type="molecule type" value="Genomic_DNA"/>
</dbReference>
<reference evidence="4" key="1">
    <citation type="submission" date="2016-10" db="EMBL/GenBank/DDBJ databases">
        <authorList>
            <person name="Varghese N."/>
        </authorList>
    </citation>
    <scope>NUCLEOTIDE SEQUENCE [LARGE SCALE GENOMIC DNA]</scope>
    <source>
        <strain evidence="4">DSM 21843</strain>
    </source>
</reference>
<dbReference type="AlphaFoldDB" id="A0A1H8UCG1"/>
<feature type="coiled-coil region" evidence="1">
    <location>
        <begin position="54"/>
        <end position="81"/>
    </location>
</feature>
<keyword evidence="2" id="KW-0812">Transmembrane</keyword>
<protein>
    <submittedName>
        <fullName evidence="3">Uncharacterized protein</fullName>
    </submittedName>
</protein>
<keyword evidence="4" id="KW-1185">Reference proteome</keyword>
<name>A0A1H8UCG1_9ACTN</name>
<organism evidence="3 4">
    <name type="scientific">Denitrobacterium detoxificans</name>
    <dbReference type="NCBI Taxonomy" id="79604"/>
    <lineage>
        <taxon>Bacteria</taxon>
        <taxon>Bacillati</taxon>
        <taxon>Actinomycetota</taxon>
        <taxon>Coriobacteriia</taxon>
        <taxon>Eggerthellales</taxon>
        <taxon>Eggerthellaceae</taxon>
        <taxon>Denitrobacterium</taxon>
    </lineage>
</organism>
<keyword evidence="2" id="KW-0472">Membrane</keyword>
<evidence type="ECO:0000313" key="3">
    <source>
        <dbReference type="EMBL" id="SEP00909.1"/>
    </source>
</evidence>
<dbReference type="Proteomes" id="UP000182975">
    <property type="component" value="Unassembled WGS sequence"/>
</dbReference>
<proteinExistence type="predicted"/>
<evidence type="ECO:0000256" key="1">
    <source>
        <dbReference type="SAM" id="Coils"/>
    </source>
</evidence>
<feature type="transmembrane region" description="Helical" evidence="2">
    <location>
        <begin position="34"/>
        <end position="57"/>
    </location>
</feature>
<evidence type="ECO:0000256" key="2">
    <source>
        <dbReference type="SAM" id="Phobius"/>
    </source>
</evidence>
<keyword evidence="2" id="KW-1133">Transmembrane helix</keyword>